<reference evidence="3 4" key="1">
    <citation type="journal article" date="2014" name="Genome Announc.">
        <title>Draft Genome Sequence of Kocuria palustris PEL.</title>
        <authorList>
            <person name="Sharma G."/>
            <person name="Khatri I."/>
            <person name="Subramanian S."/>
        </authorList>
    </citation>
    <scope>NUCLEOTIDE SEQUENCE [LARGE SCALE GENOMIC DNA]</scope>
    <source>
        <strain evidence="3 4">PEL</strain>
    </source>
</reference>
<dbReference type="NCBIfam" id="NF042935">
    <property type="entry name" value="SCO6880_fam"/>
    <property type="match status" value="1"/>
</dbReference>
<keyword evidence="2" id="KW-1133">Transmembrane helix</keyword>
<comment type="caution">
    <text evidence="3">The sequence shown here is derived from an EMBL/GenBank/DDBJ whole genome shotgun (WGS) entry which is preliminary data.</text>
</comment>
<proteinExistence type="predicted"/>
<feature type="compositionally biased region" description="Basic residues" evidence="1">
    <location>
        <begin position="110"/>
        <end position="119"/>
    </location>
</feature>
<dbReference type="AlphaFoldDB" id="M2XUQ1"/>
<evidence type="ECO:0000256" key="2">
    <source>
        <dbReference type="SAM" id="Phobius"/>
    </source>
</evidence>
<name>M2XUQ1_9MICC</name>
<feature type="transmembrane region" description="Helical" evidence="2">
    <location>
        <begin position="45"/>
        <end position="68"/>
    </location>
</feature>
<keyword evidence="2" id="KW-0812">Transmembrane</keyword>
<protein>
    <submittedName>
        <fullName evidence="3">Uncharacterized protein</fullName>
    </submittedName>
</protein>
<feature type="transmembrane region" description="Helical" evidence="2">
    <location>
        <begin position="20"/>
        <end position="39"/>
    </location>
</feature>
<keyword evidence="4" id="KW-1185">Reference proteome</keyword>
<sequence length="525" mass="57846">MMLGGEIARRGLFGGHRTGLDWLVLIAGGIVGTLAMYLVNPGTWSSFLIGGALWGLAYLVTMPIDVLLSGRSMLTTAVIAVGRKARRAAGQDVFTPEHLRDEQGSDSGPKKGKRKKKAAAQRMVGNAPVSVGPVRWFELETSAGRMVILKHMQRRKRGERVYFTVTLEVQGTQGGLMRDFEADRPYIGFGRFLSKMAGRHQSLISGVEEISRSLPVDMTAHMDWMKSRISAEAPNVVVESYGQLVDRMAGIAEQHRSFFVVKIPQTAKFRYRAGVYGRGDEADAQVIFDEVRRVAAWARNTGAVKSVRALDESRTAALIRSVQDPSFDLDDTLSYVPGKEDEPLRLNDCWQELDWTHKGRTMVNGRWHHRCGYFPPDAFTADEVSVRSLKGLVSSDREGAFIRTVSVMMNLYDAKTARRWAVGDVTSDRASSRKSQARVSDGTSEVLLSSSQRRLKDLKPGSGHQGVGYGIYVTVSAPGATELERACQAMEARASSCGIDRIDWMKDEQDTALVTALPLARGLAE</sequence>
<feature type="region of interest" description="Disordered" evidence="1">
    <location>
        <begin position="91"/>
        <end position="122"/>
    </location>
</feature>
<keyword evidence="2" id="KW-0472">Membrane</keyword>
<evidence type="ECO:0000313" key="3">
    <source>
        <dbReference type="EMBL" id="EME36543.1"/>
    </source>
</evidence>
<dbReference type="Proteomes" id="UP000009877">
    <property type="component" value="Unassembled WGS sequence"/>
</dbReference>
<evidence type="ECO:0000313" key="4">
    <source>
        <dbReference type="Proteomes" id="UP000009877"/>
    </source>
</evidence>
<dbReference type="EMBL" id="ANHZ02000012">
    <property type="protein sequence ID" value="EME36543.1"/>
    <property type="molecule type" value="Genomic_DNA"/>
</dbReference>
<accession>M2XUQ1</accession>
<dbReference type="InterPro" id="IPR049978">
    <property type="entry name" value="SCO6880-like"/>
</dbReference>
<organism evidence="3 4">
    <name type="scientific">Kocuria palustris PEL</name>
    <dbReference type="NCBI Taxonomy" id="1236550"/>
    <lineage>
        <taxon>Bacteria</taxon>
        <taxon>Bacillati</taxon>
        <taxon>Actinomycetota</taxon>
        <taxon>Actinomycetes</taxon>
        <taxon>Micrococcales</taxon>
        <taxon>Micrococcaceae</taxon>
        <taxon>Kocuria</taxon>
    </lineage>
</organism>
<gene>
    <name evidence="3" type="ORF">C884_00337</name>
</gene>
<evidence type="ECO:0000256" key="1">
    <source>
        <dbReference type="SAM" id="MobiDB-lite"/>
    </source>
</evidence>